<keyword evidence="2" id="KW-1185">Reference proteome</keyword>
<evidence type="ECO:0000313" key="2">
    <source>
        <dbReference type="Proteomes" id="UP001595897"/>
    </source>
</evidence>
<comment type="caution">
    <text evidence="1">The sequence shown here is derived from an EMBL/GenBank/DDBJ whole genome shotgun (WGS) entry which is preliminary data.</text>
</comment>
<protein>
    <recommendedName>
        <fullName evidence="3">Replication protein RepA</fullName>
    </recommendedName>
</protein>
<organism evidence="1 2">
    <name type="scientific">Glaciecola siphonariae</name>
    <dbReference type="NCBI Taxonomy" id="521012"/>
    <lineage>
        <taxon>Bacteria</taxon>
        <taxon>Pseudomonadati</taxon>
        <taxon>Pseudomonadota</taxon>
        <taxon>Gammaproteobacteria</taxon>
        <taxon>Alteromonadales</taxon>
        <taxon>Alteromonadaceae</taxon>
        <taxon>Glaciecola</taxon>
    </lineage>
</organism>
<sequence>MSLRDLKKSTPLSSDGVSAADIDSFIEGAHTYAYGIQRKACTTEDGGKTKNATFSLTAQSHHELMTISKRTGVCKSRLLRILIHDQYYSDDQWLYNQAIK</sequence>
<dbReference type="EMBL" id="JBHSGU010000002">
    <property type="protein sequence ID" value="MFC4700304.1"/>
    <property type="molecule type" value="Genomic_DNA"/>
</dbReference>
<evidence type="ECO:0000313" key="1">
    <source>
        <dbReference type="EMBL" id="MFC4700304.1"/>
    </source>
</evidence>
<name>A0ABV9LW85_9ALTE</name>
<evidence type="ECO:0008006" key="3">
    <source>
        <dbReference type="Google" id="ProtNLM"/>
    </source>
</evidence>
<accession>A0ABV9LW85</accession>
<dbReference type="RefSeq" id="WP_382407605.1">
    <property type="nucleotide sequence ID" value="NZ_JBHSGU010000002.1"/>
</dbReference>
<gene>
    <name evidence="1" type="ORF">ACFO4O_09065</name>
</gene>
<reference evidence="2" key="1">
    <citation type="journal article" date="2019" name="Int. J. Syst. Evol. Microbiol.">
        <title>The Global Catalogue of Microorganisms (GCM) 10K type strain sequencing project: providing services to taxonomists for standard genome sequencing and annotation.</title>
        <authorList>
            <consortium name="The Broad Institute Genomics Platform"/>
            <consortium name="The Broad Institute Genome Sequencing Center for Infectious Disease"/>
            <person name="Wu L."/>
            <person name="Ma J."/>
        </authorList>
    </citation>
    <scope>NUCLEOTIDE SEQUENCE [LARGE SCALE GENOMIC DNA]</scope>
    <source>
        <strain evidence="2">KACC 12507</strain>
    </source>
</reference>
<dbReference type="Proteomes" id="UP001595897">
    <property type="component" value="Unassembled WGS sequence"/>
</dbReference>
<proteinExistence type="predicted"/>